<dbReference type="GO" id="GO:0050793">
    <property type="term" value="P:regulation of developmental process"/>
    <property type="evidence" value="ECO:0007669"/>
    <property type="project" value="TreeGrafter"/>
</dbReference>
<keyword evidence="6" id="KW-1185">Reference proteome</keyword>
<dbReference type="PANTHER" id="PTHR31948:SF169">
    <property type="entry name" value="MINI ZINC FINGER PROTEIN 2"/>
    <property type="match status" value="1"/>
</dbReference>
<sequence>MQPTTCSTKCQLPLLRRHVSVLGVNFFSVPEVVPVSSPPPPEENLGDGEMVEDAEVAESRKRTRARSEVIRVKAREWGWQRGRYVVDKCTEFGKAGEDMTPEALICAACGCHRNYHRREELFVAMDPANHHLLHQMADAPSPQAHVPVLGVSLSLSLRWSPPLHLHHRKKISVMVRWKRIKRRQDRGKGRGLDQRQLELGRGGGVGKCIGSRWTSVGSTYGTGV</sequence>
<evidence type="ECO:0000259" key="4">
    <source>
        <dbReference type="PROSITE" id="PS51523"/>
    </source>
</evidence>
<dbReference type="PROSITE" id="PS51523">
    <property type="entry name" value="ZF_HD_DIMER"/>
    <property type="match status" value="1"/>
</dbReference>
<dbReference type="Proteomes" id="UP000823749">
    <property type="component" value="Chromosome 5"/>
</dbReference>
<dbReference type="GO" id="GO:0005634">
    <property type="term" value="C:nucleus"/>
    <property type="evidence" value="ECO:0007669"/>
    <property type="project" value="TreeGrafter"/>
</dbReference>
<comment type="caution">
    <text evidence="5">The sequence shown here is derived from an EMBL/GenBank/DDBJ whole genome shotgun (WGS) entry which is preliminary data.</text>
</comment>
<accession>A0AAV6K6E7</accession>
<evidence type="ECO:0000256" key="2">
    <source>
        <dbReference type="ARBA" id="ARBA00022771"/>
    </source>
</evidence>
<dbReference type="GO" id="GO:0000976">
    <property type="term" value="F:transcription cis-regulatory region binding"/>
    <property type="evidence" value="ECO:0007669"/>
    <property type="project" value="TreeGrafter"/>
</dbReference>
<dbReference type="AlphaFoldDB" id="A0AAV6K6E7"/>
<keyword evidence="3" id="KW-0862">Zinc</keyword>
<dbReference type="PANTHER" id="PTHR31948">
    <property type="entry name" value="ZINC-FINGER HOMEODOMAIN PROTEIN 2"/>
    <property type="match status" value="1"/>
</dbReference>
<reference evidence="5" key="1">
    <citation type="submission" date="2020-08" db="EMBL/GenBank/DDBJ databases">
        <title>Plant Genome Project.</title>
        <authorList>
            <person name="Zhang R.-G."/>
        </authorList>
    </citation>
    <scope>NUCLEOTIDE SEQUENCE</scope>
    <source>
        <strain evidence="5">WSP0</strain>
        <tissue evidence="5">Leaf</tissue>
    </source>
</reference>
<dbReference type="GO" id="GO:0003700">
    <property type="term" value="F:DNA-binding transcription factor activity"/>
    <property type="evidence" value="ECO:0007669"/>
    <property type="project" value="TreeGrafter"/>
</dbReference>
<evidence type="ECO:0000256" key="3">
    <source>
        <dbReference type="ARBA" id="ARBA00022833"/>
    </source>
</evidence>
<feature type="domain" description="ZF-HD dimerization-type" evidence="4">
    <location>
        <begin position="70"/>
        <end position="119"/>
    </location>
</feature>
<evidence type="ECO:0000313" key="5">
    <source>
        <dbReference type="EMBL" id="KAG5548047.1"/>
    </source>
</evidence>
<keyword evidence="1" id="KW-0479">Metal-binding</keyword>
<gene>
    <name evidence="5" type="ORF">RHGRI_013669</name>
</gene>
<organism evidence="5 6">
    <name type="scientific">Rhododendron griersonianum</name>
    <dbReference type="NCBI Taxonomy" id="479676"/>
    <lineage>
        <taxon>Eukaryota</taxon>
        <taxon>Viridiplantae</taxon>
        <taxon>Streptophyta</taxon>
        <taxon>Embryophyta</taxon>
        <taxon>Tracheophyta</taxon>
        <taxon>Spermatophyta</taxon>
        <taxon>Magnoliopsida</taxon>
        <taxon>eudicotyledons</taxon>
        <taxon>Gunneridae</taxon>
        <taxon>Pentapetalae</taxon>
        <taxon>asterids</taxon>
        <taxon>Ericales</taxon>
        <taxon>Ericaceae</taxon>
        <taxon>Ericoideae</taxon>
        <taxon>Rhodoreae</taxon>
        <taxon>Rhododendron</taxon>
    </lineage>
</organism>
<dbReference type="EMBL" id="JACTNZ010000005">
    <property type="protein sequence ID" value="KAG5548047.1"/>
    <property type="molecule type" value="Genomic_DNA"/>
</dbReference>
<name>A0AAV6K6E7_9ERIC</name>
<dbReference type="GO" id="GO:0008270">
    <property type="term" value="F:zinc ion binding"/>
    <property type="evidence" value="ECO:0007669"/>
    <property type="project" value="UniProtKB-KW"/>
</dbReference>
<dbReference type="InterPro" id="IPR006456">
    <property type="entry name" value="ZF_HD_homeobox_Cys/His_dimer"/>
</dbReference>
<evidence type="ECO:0000256" key="1">
    <source>
        <dbReference type="ARBA" id="ARBA00022723"/>
    </source>
</evidence>
<dbReference type="Pfam" id="PF04770">
    <property type="entry name" value="ZF-HD_dimer"/>
    <property type="match status" value="1"/>
</dbReference>
<evidence type="ECO:0000313" key="6">
    <source>
        <dbReference type="Proteomes" id="UP000823749"/>
    </source>
</evidence>
<keyword evidence="2" id="KW-0863">Zinc-finger</keyword>
<protein>
    <recommendedName>
        <fullName evidence="4">ZF-HD dimerization-type domain-containing protein</fullName>
    </recommendedName>
</protein>
<proteinExistence type="predicted"/>